<evidence type="ECO:0000313" key="2">
    <source>
        <dbReference type="Proteomes" id="UP001163324"/>
    </source>
</evidence>
<accession>A0ACC0V6T8</accession>
<comment type="caution">
    <text evidence="1">The sequence shown here is derived from an EMBL/GenBank/DDBJ whole genome shotgun (WGS) entry which is preliminary data.</text>
</comment>
<sequence length="396" mass="43400">MESSESRHQRLASIESWRHGVPSHTERGDPFDDDADTRPSTRLTIRTEPKPEPEPELGPGLQRRPSTRLSLFRRNTTASAAGRRSGVFGRAGTALGLRSETAEDKGFKPGREGEGAKGPKEKKTNKGSQLIGRLFSRKRRRSPSPEPEPGDGPGIEPEPEFGSGFGSGLQAGVGVGAESPLRLNYLFVGSRGSGQTSLLFRARYGAFPDSRAIAPTMYESYNVDLCVGSRPVAAEMWDTSGARELGKVEMLGYMRWDAVFLCFDVMDKVQMLSIISWWKRAVANGFAASQETPPLAQLVGMKMDIRENGADHNATGLALWPSNSFPTIWVCPEDACLQAEQSGFDRYAECSAWTGEGMEELIEGTAREFIARAERRASAASVHYGQEMPPAKKRRL</sequence>
<protein>
    <submittedName>
        <fullName evidence="1">Uncharacterized protein</fullName>
    </submittedName>
</protein>
<evidence type="ECO:0000313" key="1">
    <source>
        <dbReference type="EMBL" id="KAI9902079.1"/>
    </source>
</evidence>
<proteinExistence type="predicted"/>
<gene>
    <name evidence="1" type="ORF">N3K66_003896</name>
</gene>
<name>A0ACC0V6T8_9HYPO</name>
<organism evidence="1 2">
    <name type="scientific">Trichothecium roseum</name>
    <dbReference type="NCBI Taxonomy" id="47278"/>
    <lineage>
        <taxon>Eukaryota</taxon>
        <taxon>Fungi</taxon>
        <taxon>Dikarya</taxon>
        <taxon>Ascomycota</taxon>
        <taxon>Pezizomycotina</taxon>
        <taxon>Sordariomycetes</taxon>
        <taxon>Hypocreomycetidae</taxon>
        <taxon>Hypocreales</taxon>
        <taxon>Hypocreales incertae sedis</taxon>
        <taxon>Trichothecium</taxon>
    </lineage>
</organism>
<dbReference type="EMBL" id="CM047942">
    <property type="protein sequence ID" value="KAI9902079.1"/>
    <property type="molecule type" value="Genomic_DNA"/>
</dbReference>
<keyword evidence="2" id="KW-1185">Reference proteome</keyword>
<reference evidence="1" key="1">
    <citation type="submission" date="2022-10" db="EMBL/GenBank/DDBJ databases">
        <title>Complete Genome of Trichothecium roseum strain YXFP-22015, a Plant Pathogen Isolated from Citrus.</title>
        <authorList>
            <person name="Wang Y."/>
            <person name="Zhu L."/>
        </authorList>
    </citation>
    <scope>NUCLEOTIDE SEQUENCE</scope>
    <source>
        <strain evidence="1">YXFP-22015</strain>
    </source>
</reference>
<dbReference type="Proteomes" id="UP001163324">
    <property type="component" value="Chromosome 3"/>
</dbReference>